<evidence type="ECO:0000313" key="2">
    <source>
        <dbReference type="EMBL" id="MEZ7197028.1"/>
    </source>
</evidence>
<protein>
    <submittedName>
        <fullName evidence="2">DUF1799 domain-containing protein</fullName>
    </submittedName>
</protein>
<evidence type="ECO:0000256" key="1">
    <source>
        <dbReference type="SAM" id="MobiDB-lite"/>
    </source>
</evidence>
<reference evidence="2 3" key="1">
    <citation type="submission" date="2024-08" db="EMBL/GenBank/DDBJ databases">
        <title>Sulfate-reducing bacteria isolated from formation water of the oil field in Kazakhstan and description of Pseudodesulfovibrio sp.</title>
        <authorList>
            <person name="Bidzhieva S.K."/>
            <person name="Tourova T.P."/>
            <person name="Grouzdev D.S."/>
            <person name="Beletsky A.V."/>
            <person name="Sokolova D.S."/>
            <person name="Samigullina S.R."/>
            <person name="Poltaraus A.B."/>
            <person name="Avtukh A.N."/>
            <person name="Tereshina V.M."/>
            <person name="Zhaparov N.S."/>
            <person name="Mardanov A.V."/>
            <person name="Nazina T.N."/>
        </authorList>
    </citation>
    <scope>NUCLEOTIDE SEQUENCE [LARGE SCALE GENOMIC DNA]</scope>
    <source>
        <strain evidence="2 3">9FUS</strain>
    </source>
</reference>
<dbReference type="InterPro" id="IPR014915">
    <property type="entry name" value="Phage_TLS_TfmB"/>
</dbReference>
<sequence length="145" mass="16527">MQPQGEHLVLDDHHLHLLVGERNKKLHEVWGWRTDPDRIDYCRACGGSGSECEGCENSHGPELWPENAGAWRLWRGMSTQWRSSGFGVIGLDYSVIRETAAMLLPPVDYTPRTFAKLRALEQAELERQRERMEEARRSTKPGAGT</sequence>
<feature type="compositionally biased region" description="Basic and acidic residues" evidence="1">
    <location>
        <begin position="126"/>
        <end position="137"/>
    </location>
</feature>
<name>A0ABV4K246_9BACT</name>
<dbReference type="Proteomes" id="UP001568698">
    <property type="component" value="Unassembled WGS sequence"/>
</dbReference>
<dbReference type="Pfam" id="PF08809">
    <property type="entry name" value="DUF1799"/>
    <property type="match status" value="1"/>
</dbReference>
<accession>A0ABV4K246</accession>
<proteinExistence type="predicted"/>
<organism evidence="2 3">
    <name type="scientific">Pseudodesulfovibrio karagichevae</name>
    <dbReference type="NCBI Taxonomy" id="3239305"/>
    <lineage>
        <taxon>Bacteria</taxon>
        <taxon>Pseudomonadati</taxon>
        <taxon>Thermodesulfobacteriota</taxon>
        <taxon>Desulfovibrionia</taxon>
        <taxon>Desulfovibrionales</taxon>
        <taxon>Desulfovibrionaceae</taxon>
    </lineage>
</organism>
<comment type="caution">
    <text evidence="2">The sequence shown here is derived from an EMBL/GenBank/DDBJ whole genome shotgun (WGS) entry which is preliminary data.</text>
</comment>
<dbReference type="EMBL" id="JBGLYH010000023">
    <property type="protein sequence ID" value="MEZ7197028.1"/>
    <property type="molecule type" value="Genomic_DNA"/>
</dbReference>
<gene>
    <name evidence="2" type="ORF">AB6M95_09740</name>
</gene>
<keyword evidence="3" id="KW-1185">Reference proteome</keyword>
<evidence type="ECO:0000313" key="3">
    <source>
        <dbReference type="Proteomes" id="UP001568698"/>
    </source>
</evidence>
<feature type="region of interest" description="Disordered" evidence="1">
    <location>
        <begin position="126"/>
        <end position="145"/>
    </location>
</feature>
<dbReference type="RefSeq" id="WP_371386547.1">
    <property type="nucleotide sequence ID" value="NZ_JBGLYH010000023.1"/>
</dbReference>